<evidence type="ECO:0000256" key="2">
    <source>
        <dbReference type="ARBA" id="ARBA00011032"/>
    </source>
</evidence>
<keyword evidence="11" id="KW-1185">Reference proteome</keyword>
<dbReference type="Proteomes" id="UP001310386">
    <property type="component" value="Unassembled WGS sequence"/>
</dbReference>
<evidence type="ECO:0000259" key="9">
    <source>
        <dbReference type="SMART" id="SM00790"/>
    </source>
</evidence>
<dbReference type="Pfam" id="PF01314">
    <property type="entry name" value="AFOR_C"/>
    <property type="match status" value="1"/>
</dbReference>
<dbReference type="InterPro" id="IPR013984">
    <property type="entry name" value="Ald_Fedxn_OxRdtase_dom2"/>
</dbReference>
<organism evidence="10 11">
    <name type="scientific">Ferviditalea candida</name>
    <dbReference type="NCBI Taxonomy" id="3108399"/>
    <lineage>
        <taxon>Bacteria</taxon>
        <taxon>Bacillati</taxon>
        <taxon>Bacillota</taxon>
        <taxon>Bacilli</taxon>
        <taxon>Bacillales</taxon>
        <taxon>Paenibacillaceae</taxon>
        <taxon>Ferviditalea</taxon>
    </lineage>
</organism>
<comment type="cofactor">
    <cofactor evidence="8">
        <name>tungstopterin</name>
        <dbReference type="ChEBI" id="CHEBI:30402"/>
    </cofactor>
</comment>
<name>A0ABU5ZND3_9BACL</name>
<dbReference type="SUPFAM" id="SSF56228">
    <property type="entry name" value="Aldehyde ferredoxin oxidoreductase, N-terminal domain"/>
    <property type="match status" value="1"/>
</dbReference>
<dbReference type="Gene3D" id="1.10.569.10">
    <property type="entry name" value="Aldehyde Ferredoxin Oxidoreductase Protein, subunit A, domain 2"/>
    <property type="match status" value="1"/>
</dbReference>
<dbReference type="Gene3D" id="3.60.9.10">
    <property type="entry name" value="Aldehyde ferredoxin oxidoreductase, N-terminal domain"/>
    <property type="match status" value="1"/>
</dbReference>
<dbReference type="InterPro" id="IPR013983">
    <property type="entry name" value="Ald_Fedxn_OxRdtase_N"/>
</dbReference>
<dbReference type="InterPro" id="IPR051919">
    <property type="entry name" value="W-dependent_AOR"/>
</dbReference>
<keyword evidence="5" id="KW-0560">Oxidoreductase</keyword>
<evidence type="ECO:0000256" key="4">
    <source>
        <dbReference type="ARBA" id="ARBA00022723"/>
    </source>
</evidence>
<comment type="caution">
    <text evidence="10">The sequence shown here is derived from an EMBL/GenBank/DDBJ whole genome shotgun (WGS) entry which is preliminary data.</text>
</comment>
<dbReference type="SUPFAM" id="SSF48310">
    <property type="entry name" value="Aldehyde ferredoxin oxidoreductase, C-terminal domains"/>
    <property type="match status" value="1"/>
</dbReference>
<protein>
    <submittedName>
        <fullName evidence="10">Aldehyde ferredoxin oxidoreductase C-terminal domain-containing protein</fullName>
    </submittedName>
</protein>
<evidence type="ECO:0000313" key="11">
    <source>
        <dbReference type="Proteomes" id="UP001310386"/>
    </source>
</evidence>
<evidence type="ECO:0000256" key="7">
    <source>
        <dbReference type="ARBA" id="ARBA00023014"/>
    </source>
</evidence>
<dbReference type="RefSeq" id="WP_371756126.1">
    <property type="nucleotide sequence ID" value="NZ_JAYJLD010000065.1"/>
</dbReference>
<reference evidence="10" key="1">
    <citation type="submission" date="2023-12" db="EMBL/GenBank/DDBJ databases">
        <title>Fervidustalea candida gen. nov., sp. nov., a novel member of the family Paenibacillaceae isolated from a geothermal area.</title>
        <authorList>
            <person name="Li W.-J."/>
            <person name="Jiao J.-Y."/>
            <person name="Chen Y."/>
        </authorList>
    </citation>
    <scope>NUCLEOTIDE SEQUENCE</scope>
    <source>
        <strain evidence="10">SYSU GA230002</strain>
    </source>
</reference>
<evidence type="ECO:0000256" key="8">
    <source>
        <dbReference type="ARBA" id="ARBA00049934"/>
    </source>
</evidence>
<dbReference type="Gene3D" id="1.10.599.10">
    <property type="entry name" value="Aldehyde Ferredoxin Oxidoreductase Protein, subunit A, domain 3"/>
    <property type="match status" value="1"/>
</dbReference>
<proteinExistence type="inferred from homology"/>
<dbReference type="Pfam" id="PF02730">
    <property type="entry name" value="AFOR_N"/>
    <property type="match status" value="1"/>
</dbReference>
<gene>
    <name evidence="10" type="ORF">VF724_20530</name>
</gene>
<evidence type="ECO:0000256" key="6">
    <source>
        <dbReference type="ARBA" id="ARBA00023004"/>
    </source>
</evidence>
<evidence type="ECO:0000256" key="3">
    <source>
        <dbReference type="ARBA" id="ARBA00022485"/>
    </source>
</evidence>
<evidence type="ECO:0000256" key="1">
    <source>
        <dbReference type="ARBA" id="ARBA00001966"/>
    </source>
</evidence>
<feature type="domain" description="Aldehyde ferredoxin oxidoreductase N-terminal" evidence="9">
    <location>
        <begin position="1"/>
        <end position="204"/>
    </location>
</feature>
<dbReference type="InterPro" id="IPR036503">
    <property type="entry name" value="Ald_Fedxn_OxRdtase_N_sf"/>
</dbReference>
<keyword evidence="7" id="KW-0411">Iron-sulfur</keyword>
<keyword evidence="4" id="KW-0479">Metal-binding</keyword>
<keyword evidence="6" id="KW-0408">Iron</keyword>
<keyword evidence="3" id="KW-0004">4Fe-4S</keyword>
<accession>A0ABU5ZND3</accession>
<evidence type="ECO:0000313" key="10">
    <source>
        <dbReference type="EMBL" id="MEB3104003.1"/>
    </source>
</evidence>
<dbReference type="PANTHER" id="PTHR30038:SF0">
    <property type="entry name" value="TUNGSTEN-CONTAINING ALDEHYDE FERREDOXIN OXIDOREDUCTASE"/>
    <property type="match status" value="1"/>
</dbReference>
<comment type="similarity">
    <text evidence="2">Belongs to the AOR/FOR family.</text>
</comment>
<sequence>MKYLRINMSDLSYREETVPHDRLLLGGRALTSQILLDEVPPTCHPLGPHNKVIIANGVLTGSLASSAERTSIGAKSPLTGGTKESNAGGTAGLKMGRLGYRAIIIEGIRDDYQVVVIDKNGVRFEPADELLGLRVSQSAQILMNKYGTQVGISLIGVSGEMRMNTAAVTNLDKDGSPTRFYGRGGLGAVWGSKGVKAIILDDSDIERNKPMDRERFMDGMKNYAQALRENPATSKLYPELGTSAMVRTTNRLGALPTRNFSTGSFEQHENISGETMREMILERGGEGSTTHACMPGCAIRCSNIFPDEQGKKVTTPIEYENIGLLGSNLGIGNLDQVVELNLLCNELCVDTIEIGAAIGVAMQAGIASFGDFEAAKNMLLALEKGEPLGRIIGGGAVMVGKIYGERRVPAVKGQGMPAYEPRGIKGLGVTFATSPQGADHTAGMTIRAQVDHRSPEGQVKLSYDAQHISVIVDSLGICYMASGAIFGKDNFRHIVNLVSGYIGQEITEEDIRAMARKCLRDEHLFNKAAGFTKADDRLPEYMYLEENPAAGTKFDVKDEELDEIGVTSVSDHDR</sequence>
<dbReference type="InterPro" id="IPR036021">
    <property type="entry name" value="Tungsten_al_ferr_oxy-like_C"/>
</dbReference>
<evidence type="ECO:0000256" key="5">
    <source>
        <dbReference type="ARBA" id="ARBA00023002"/>
    </source>
</evidence>
<comment type="cofactor">
    <cofactor evidence="1">
        <name>[4Fe-4S] cluster</name>
        <dbReference type="ChEBI" id="CHEBI:49883"/>
    </cofactor>
</comment>
<dbReference type="PANTHER" id="PTHR30038">
    <property type="entry name" value="ALDEHYDE FERREDOXIN OXIDOREDUCTASE"/>
    <property type="match status" value="1"/>
</dbReference>
<dbReference type="InterPro" id="IPR013985">
    <property type="entry name" value="Ald_Fedxn_OxRdtase_dom3"/>
</dbReference>
<dbReference type="InterPro" id="IPR001203">
    <property type="entry name" value="OxRdtase_Ald_Fedxn_C"/>
</dbReference>
<dbReference type="EMBL" id="JAYJLD010000065">
    <property type="protein sequence ID" value="MEB3104003.1"/>
    <property type="molecule type" value="Genomic_DNA"/>
</dbReference>
<dbReference type="SMART" id="SM00790">
    <property type="entry name" value="AFOR_N"/>
    <property type="match status" value="1"/>
</dbReference>